<evidence type="ECO:0000313" key="7">
    <source>
        <dbReference type="EMBL" id="AXE39015.1"/>
    </source>
</evidence>
<proteinExistence type="inferred from homology"/>
<feature type="domain" description="HTH lysR-type" evidence="6">
    <location>
        <begin position="1"/>
        <end position="57"/>
    </location>
</feature>
<dbReference type="InterPro" id="IPR050176">
    <property type="entry name" value="LTTR"/>
</dbReference>
<keyword evidence="5" id="KW-0804">Transcription</keyword>
<keyword evidence="8" id="KW-1185">Reference proteome</keyword>
<dbReference type="OrthoDB" id="3252676at2"/>
<evidence type="ECO:0000256" key="4">
    <source>
        <dbReference type="ARBA" id="ARBA00023159"/>
    </source>
</evidence>
<reference evidence="7 8" key="1">
    <citation type="submission" date="2017-12" db="EMBL/GenBank/DDBJ databases">
        <title>The whole genome sequence of the Acidipropionibacterium virtanenii sp. nov. type strain JS278.</title>
        <authorList>
            <person name="Laine P."/>
            <person name="Deptula P."/>
            <person name="Varmanen P."/>
            <person name="Auvinen P."/>
        </authorList>
    </citation>
    <scope>NUCLEOTIDE SEQUENCE [LARGE SCALE GENOMIC DNA]</scope>
    <source>
        <strain evidence="7 8">JS278</strain>
    </source>
</reference>
<evidence type="ECO:0000256" key="2">
    <source>
        <dbReference type="ARBA" id="ARBA00023015"/>
    </source>
</evidence>
<comment type="similarity">
    <text evidence="1">Belongs to the LysR transcriptional regulatory family.</text>
</comment>
<evidence type="ECO:0000313" key="8">
    <source>
        <dbReference type="Proteomes" id="UP000251995"/>
    </source>
</evidence>
<dbReference type="PANTHER" id="PTHR30579:SF2">
    <property type="entry name" value="HTH-TYPE TRANSCRIPTIONAL REGULATOR ARGP"/>
    <property type="match status" value="1"/>
</dbReference>
<dbReference type="EMBL" id="CP025198">
    <property type="protein sequence ID" value="AXE39015.1"/>
    <property type="molecule type" value="Genomic_DNA"/>
</dbReference>
<protein>
    <submittedName>
        <fullName evidence="7">Putative HTH-type transcriptional regulator</fullName>
    </submittedName>
</protein>
<keyword evidence="2" id="KW-0805">Transcription regulation</keyword>
<gene>
    <name evidence="7" type="ORF">JS278_01857</name>
</gene>
<dbReference type="SUPFAM" id="SSF53850">
    <property type="entry name" value="Periplasmic binding protein-like II"/>
    <property type="match status" value="1"/>
</dbReference>
<dbReference type="Gene3D" id="1.10.10.10">
    <property type="entry name" value="Winged helix-like DNA-binding domain superfamily/Winged helix DNA-binding domain"/>
    <property type="match status" value="1"/>
</dbReference>
<dbReference type="InterPro" id="IPR036388">
    <property type="entry name" value="WH-like_DNA-bd_sf"/>
</dbReference>
<dbReference type="NCBIfam" id="NF002964">
    <property type="entry name" value="PRK03635.1"/>
    <property type="match status" value="1"/>
</dbReference>
<accession>A0A344UUR7</accession>
<dbReference type="KEGG" id="acij:JS278_01857"/>
<dbReference type="GO" id="GO:0003700">
    <property type="term" value="F:DNA-binding transcription factor activity"/>
    <property type="evidence" value="ECO:0007669"/>
    <property type="project" value="InterPro"/>
</dbReference>
<dbReference type="InterPro" id="IPR017685">
    <property type="entry name" value="ArgP"/>
</dbReference>
<evidence type="ECO:0000256" key="1">
    <source>
        <dbReference type="ARBA" id="ARBA00009437"/>
    </source>
</evidence>
<dbReference type="Pfam" id="PF00126">
    <property type="entry name" value="HTH_1"/>
    <property type="match status" value="1"/>
</dbReference>
<dbReference type="PROSITE" id="PS50931">
    <property type="entry name" value="HTH_LYSR"/>
    <property type="match status" value="1"/>
</dbReference>
<dbReference type="PANTHER" id="PTHR30579">
    <property type="entry name" value="TRANSCRIPTIONAL REGULATOR"/>
    <property type="match status" value="1"/>
</dbReference>
<dbReference type="InterPro" id="IPR036390">
    <property type="entry name" value="WH_DNA-bd_sf"/>
</dbReference>
<keyword evidence="3" id="KW-0238">DNA-binding</keyword>
<dbReference type="NCBIfam" id="TIGR03298">
    <property type="entry name" value="argP"/>
    <property type="match status" value="1"/>
</dbReference>
<evidence type="ECO:0000256" key="3">
    <source>
        <dbReference type="ARBA" id="ARBA00023125"/>
    </source>
</evidence>
<name>A0A344UUR7_9ACTN</name>
<dbReference type="Pfam" id="PF03466">
    <property type="entry name" value="LysR_substrate"/>
    <property type="match status" value="1"/>
</dbReference>
<dbReference type="RefSeq" id="WP_114044932.1">
    <property type="nucleotide sequence ID" value="NZ_CP025198.1"/>
</dbReference>
<sequence>MNREHLRTLAVLLDEGSFGAAADRMQLTPSAVSQRIKALEAEAGQILVVRGRPCSATEAGVVAARLARQLDEVETEASSALAGLASRPLGLVVNADSLATWFRDVLAEAATWADNQLQVQIEDEEYSREVLQRGEAMAAVTTSARAAAGCRSRRLGVLRYIPVAAPQLLEGGDPPEDLGTLPVVEFNAKDAMQRTFLASVGAGRPARAHRFPSSEAFLAAVRAGLGWGLIPQPQLGASLTDGSLVRLRPEHWDVELFWQCWSVRSLRLARLTDAVLKAARTGLQ</sequence>
<evidence type="ECO:0000259" key="6">
    <source>
        <dbReference type="PROSITE" id="PS50931"/>
    </source>
</evidence>
<dbReference type="InterPro" id="IPR000847">
    <property type="entry name" value="LysR_HTH_N"/>
</dbReference>
<dbReference type="GO" id="GO:0003677">
    <property type="term" value="F:DNA binding"/>
    <property type="evidence" value="ECO:0007669"/>
    <property type="project" value="UniProtKB-KW"/>
</dbReference>
<keyword evidence="4" id="KW-0010">Activator</keyword>
<dbReference type="AlphaFoldDB" id="A0A344UUR7"/>
<evidence type="ECO:0000256" key="5">
    <source>
        <dbReference type="ARBA" id="ARBA00023163"/>
    </source>
</evidence>
<dbReference type="SUPFAM" id="SSF46785">
    <property type="entry name" value="Winged helix' DNA-binding domain"/>
    <property type="match status" value="1"/>
</dbReference>
<dbReference type="InterPro" id="IPR005119">
    <property type="entry name" value="LysR_subst-bd"/>
</dbReference>
<dbReference type="Gene3D" id="3.40.190.290">
    <property type="match status" value="1"/>
</dbReference>
<organism evidence="7 8">
    <name type="scientific">Acidipropionibacterium virtanenii</name>
    <dbReference type="NCBI Taxonomy" id="2057246"/>
    <lineage>
        <taxon>Bacteria</taxon>
        <taxon>Bacillati</taxon>
        <taxon>Actinomycetota</taxon>
        <taxon>Actinomycetes</taxon>
        <taxon>Propionibacteriales</taxon>
        <taxon>Propionibacteriaceae</taxon>
        <taxon>Acidipropionibacterium</taxon>
    </lineage>
</organism>
<dbReference type="Proteomes" id="UP000251995">
    <property type="component" value="Chromosome"/>
</dbReference>